<comment type="subcellular location">
    <subcellularLocation>
        <location evidence="6">Cytoplasm</location>
    </subcellularLocation>
</comment>
<keyword evidence="9" id="KW-0067">ATP-binding</keyword>
<dbReference type="InterPro" id="IPR036267">
    <property type="entry name" value="RuvA_C_sf"/>
</dbReference>
<comment type="domain">
    <text evidence="6">Has three domains with a flexible linker between the domains II and III and assumes an 'L' shape. Domain III is highly mobile and contacts RuvB.</text>
</comment>
<dbReference type="NCBIfam" id="TIGR00084">
    <property type="entry name" value="ruvA"/>
    <property type="match status" value="1"/>
</dbReference>
<keyword evidence="3 6" id="KW-0238">DNA-binding</keyword>
<dbReference type="Proteomes" id="UP001183619">
    <property type="component" value="Unassembled WGS sequence"/>
</dbReference>
<dbReference type="InterPro" id="IPR000085">
    <property type="entry name" value="RuvA"/>
</dbReference>
<gene>
    <name evidence="6" type="primary">ruvA</name>
    <name evidence="9" type="ORF">J2S37_002346</name>
</gene>
<dbReference type="InterPro" id="IPR010994">
    <property type="entry name" value="RuvA_2-like"/>
</dbReference>
<evidence type="ECO:0000256" key="4">
    <source>
        <dbReference type="ARBA" id="ARBA00023172"/>
    </source>
</evidence>
<dbReference type="Pfam" id="PF14520">
    <property type="entry name" value="HHH_5"/>
    <property type="match status" value="1"/>
</dbReference>
<evidence type="ECO:0000313" key="9">
    <source>
        <dbReference type="EMBL" id="MDR7355808.1"/>
    </source>
</evidence>
<evidence type="ECO:0000313" key="10">
    <source>
        <dbReference type="Proteomes" id="UP001183619"/>
    </source>
</evidence>
<evidence type="ECO:0000259" key="7">
    <source>
        <dbReference type="Pfam" id="PF01330"/>
    </source>
</evidence>
<keyword evidence="9" id="KW-0378">Hydrolase</keyword>
<comment type="subunit">
    <text evidence="6">Homotetramer. Forms an RuvA(8)-RuvB(12)-Holliday junction (HJ) complex. HJ DNA is sandwiched between 2 RuvA tetramers; dsDNA enters through RuvA and exits via RuvB. An RuvB hexamer assembles on each DNA strand where it exits the tetramer. Each RuvB hexamer is contacted by two RuvA subunits (via domain III) on 2 adjacent RuvB subunits; this complex drives branch migration. In the full resolvosome a probable DNA-RuvA(4)-RuvB(12)-RuvC(2) complex forms which resolves the HJ.</text>
</comment>
<feature type="region of interest" description="Domain II" evidence="6">
    <location>
        <begin position="64"/>
        <end position="141"/>
    </location>
</feature>
<proteinExistence type="inferred from homology"/>
<name>A0ABU2BB34_9CORY</name>
<evidence type="ECO:0000256" key="1">
    <source>
        <dbReference type="ARBA" id="ARBA00022490"/>
    </source>
</evidence>
<dbReference type="GO" id="GO:0016787">
    <property type="term" value="F:hydrolase activity"/>
    <property type="evidence" value="ECO:0007669"/>
    <property type="project" value="UniProtKB-KW"/>
</dbReference>
<dbReference type="Gene3D" id="2.40.50.140">
    <property type="entry name" value="Nucleic acid-binding proteins"/>
    <property type="match status" value="1"/>
</dbReference>
<keyword evidence="1 6" id="KW-0963">Cytoplasm</keyword>
<evidence type="ECO:0000256" key="6">
    <source>
        <dbReference type="HAMAP-Rule" id="MF_00031"/>
    </source>
</evidence>
<comment type="caution">
    <text evidence="6">Lacks conserved residue(s) required for the propagation of feature annotation.</text>
</comment>
<dbReference type="HAMAP" id="MF_00031">
    <property type="entry name" value="DNA_HJ_migration_RuvA"/>
    <property type="match status" value="1"/>
</dbReference>
<dbReference type="InterPro" id="IPR013849">
    <property type="entry name" value="DNA_helicase_Holl-junc_RuvA_I"/>
</dbReference>
<dbReference type="Pfam" id="PF07499">
    <property type="entry name" value="RuvA_C"/>
    <property type="match status" value="1"/>
</dbReference>
<dbReference type="GO" id="GO:0003678">
    <property type="term" value="F:DNA helicase activity"/>
    <property type="evidence" value="ECO:0007669"/>
    <property type="project" value="UniProtKB-EC"/>
</dbReference>
<dbReference type="SUPFAM" id="SSF47781">
    <property type="entry name" value="RuvA domain 2-like"/>
    <property type="match status" value="1"/>
</dbReference>
<keyword evidence="4 6" id="KW-0233">DNA recombination</keyword>
<evidence type="ECO:0000256" key="3">
    <source>
        <dbReference type="ARBA" id="ARBA00023125"/>
    </source>
</evidence>
<dbReference type="RefSeq" id="WP_277105053.1">
    <property type="nucleotide sequence ID" value="NZ_BAAAJS010000012.1"/>
</dbReference>
<keyword evidence="5 6" id="KW-0234">DNA repair</keyword>
<evidence type="ECO:0000256" key="2">
    <source>
        <dbReference type="ARBA" id="ARBA00022763"/>
    </source>
</evidence>
<keyword evidence="10" id="KW-1185">Reference proteome</keyword>
<dbReference type="SUPFAM" id="SSF46929">
    <property type="entry name" value="DNA helicase RuvA subunit, C-terminal domain"/>
    <property type="match status" value="1"/>
</dbReference>
<dbReference type="CDD" id="cd14332">
    <property type="entry name" value="UBA_RuvA_C"/>
    <property type="match status" value="1"/>
</dbReference>
<comment type="caution">
    <text evidence="9">The sequence shown here is derived from an EMBL/GenBank/DDBJ whole genome shotgun (WGS) entry which is preliminary data.</text>
</comment>
<keyword evidence="9" id="KW-0547">Nucleotide-binding</keyword>
<dbReference type="Gene3D" id="1.10.150.20">
    <property type="entry name" value="5' to 3' exonuclease, C-terminal subdomain"/>
    <property type="match status" value="1"/>
</dbReference>
<keyword evidence="9" id="KW-0347">Helicase</keyword>
<comment type="similarity">
    <text evidence="6">Belongs to the RuvA family.</text>
</comment>
<evidence type="ECO:0000256" key="5">
    <source>
        <dbReference type="ARBA" id="ARBA00023204"/>
    </source>
</evidence>
<dbReference type="SUPFAM" id="SSF50249">
    <property type="entry name" value="Nucleic acid-binding proteins"/>
    <property type="match status" value="1"/>
</dbReference>
<organism evidence="9 10">
    <name type="scientific">Corynebacterium felinum</name>
    <dbReference type="NCBI Taxonomy" id="131318"/>
    <lineage>
        <taxon>Bacteria</taxon>
        <taxon>Bacillati</taxon>
        <taxon>Actinomycetota</taxon>
        <taxon>Actinomycetes</taxon>
        <taxon>Mycobacteriales</taxon>
        <taxon>Corynebacteriaceae</taxon>
        <taxon>Corynebacterium</taxon>
    </lineage>
</organism>
<keyword evidence="2 6" id="KW-0227">DNA damage</keyword>
<feature type="region of interest" description="Domain III" evidence="6">
    <location>
        <begin position="150"/>
        <end position="204"/>
    </location>
</feature>
<feature type="domain" description="DNA helicase Holliday junction RuvA type" evidence="7">
    <location>
        <begin position="1"/>
        <end position="61"/>
    </location>
</feature>
<accession>A0ABU2BB34</accession>
<comment type="function">
    <text evidence="6">The RuvA-RuvB-RuvC complex processes Holliday junction (HJ) DNA during genetic recombination and DNA repair, while the RuvA-RuvB complex plays an important role in the rescue of blocked DNA replication forks via replication fork reversal (RFR). RuvA specifically binds to HJ cruciform DNA, conferring on it an open structure. The RuvB hexamer acts as an ATP-dependent pump, pulling dsDNA into and through the RuvAB complex. HJ branch migration allows RuvC to scan DNA until it finds its consensus sequence, where it cleaves and resolves the cruciform DNA.</text>
</comment>
<evidence type="ECO:0000259" key="8">
    <source>
        <dbReference type="Pfam" id="PF07499"/>
    </source>
</evidence>
<feature type="domain" description="Holliday junction DNA helicase RuvA C-terminal" evidence="8">
    <location>
        <begin position="156"/>
        <end position="201"/>
    </location>
</feature>
<dbReference type="InterPro" id="IPR012340">
    <property type="entry name" value="NA-bd_OB-fold"/>
</dbReference>
<dbReference type="InterPro" id="IPR011114">
    <property type="entry name" value="RuvA_C"/>
</dbReference>
<dbReference type="Pfam" id="PF01330">
    <property type="entry name" value="RuvA_N"/>
    <property type="match status" value="1"/>
</dbReference>
<dbReference type="Gene3D" id="1.10.8.10">
    <property type="entry name" value="DNA helicase RuvA subunit, C-terminal domain"/>
    <property type="match status" value="1"/>
</dbReference>
<dbReference type="EMBL" id="JAVDYF010000001">
    <property type="protein sequence ID" value="MDR7355808.1"/>
    <property type="molecule type" value="Genomic_DNA"/>
</dbReference>
<reference evidence="9 10" key="1">
    <citation type="submission" date="2023-07" db="EMBL/GenBank/DDBJ databases">
        <title>Sequencing the genomes of 1000 actinobacteria strains.</title>
        <authorList>
            <person name="Klenk H.-P."/>
        </authorList>
    </citation>
    <scope>NUCLEOTIDE SEQUENCE [LARGE SCALE GENOMIC DNA]</scope>
    <source>
        <strain evidence="9 10">DSM 44508</strain>
    </source>
</reference>
<protein>
    <recommendedName>
        <fullName evidence="6">Holliday junction branch migration complex subunit RuvA</fullName>
    </recommendedName>
</protein>
<sequence length="204" mass="21113">MIVSLRGTVIDIALGSAVIECNGVGYQILATPHTLSQLVRGEEARVLVTMIVREDAHTLYGFLDADSRALFSLLQTVSGLGPKLALAAQSVLSAAELSAAIAHGDSKTLQKIPGVGKRMAERMVVDLKDKVTAFTTAAVDTATTAHAPMAGNALVVAEQVIEALVGLGFSEKIAEPTVTAVLAENPDINTAQALRTALAALGTK</sequence>